<comment type="similarity">
    <text evidence="1">Belongs to the SAPS family.</text>
</comment>
<dbReference type="Gramene" id="Jr05_10010_p1">
    <property type="protein sequence ID" value="cds.Jr05_10010_p1"/>
    <property type="gene ID" value="Jr05_10010"/>
</dbReference>
<reference evidence="4" key="2">
    <citation type="submission" date="2020-03" db="EMBL/GenBank/DDBJ databases">
        <title>Walnut 2.0.</title>
        <authorList>
            <person name="Marrano A."/>
            <person name="Britton M."/>
            <person name="Zimin A.V."/>
            <person name="Zaini P.A."/>
            <person name="Workman R."/>
            <person name="Puiu D."/>
            <person name="Bianco L."/>
            <person name="Allen B.J."/>
            <person name="Troggio M."/>
            <person name="Leslie C.A."/>
            <person name="Timp W."/>
            <person name="Dendekar A."/>
            <person name="Salzberg S.L."/>
            <person name="Neale D.B."/>
        </authorList>
    </citation>
    <scope>NUCLEOTIDE SEQUENCE</scope>
    <source>
        <tissue evidence="4">Leaves</tissue>
    </source>
</reference>
<keyword evidence="3" id="KW-0472">Membrane</keyword>
<evidence type="ECO:0000313" key="4">
    <source>
        <dbReference type="EMBL" id="KAF5470704.1"/>
    </source>
</evidence>
<keyword evidence="3" id="KW-0812">Transmembrane</keyword>
<dbReference type="Proteomes" id="UP000619265">
    <property type="component" value="Unassembled WGS sequence"/>
</dbReference>
<keyword evidence="3" id="KW-1133">Transmembrane helix</keyword>
<dbReference type="PANTHER" id="PTHR12634">
    <property type="entry name" value="SIT4 YEAST -ASSOCIATING PROTEIN-RELATED"/>
    <property type="match status" value="1"/>
</dbReference>
<organism evidence="4 5">
    <name type="scientific">Juglans regia</name>
    <name type="common">English walnut</name>
    <dbReference type="NCBI Taxonomy" id="51240"/>
    <lineage>
        <taxon>Eukaryota</taxon>
        <taxon>Viridiplantae</taxon>
        <taxon>Streptophyta</taxon>
        <taxon>Embryophyta</taxon>
        <taxon>Tracheophyta</taxon>
        <taxon>Spermatophyta</taxon>
        <taxon>Magnoliopsida</taxon>
        <taxon>eudicotyledons</taxon>
        <taxon>Gunneridae</taxon>
        <taxon>Pentapetalae</taxon>
        <taxon>rosids</taxon>
        <taxon>fabids</taxon>
        <taxon>Fagales</taxon>
        <taxon>Juglandaceae</taxon>
        <taxon>Juglans</taxon>
    </lineage>
</organism>
<dbReference type="AlphaFoldDB" id="A0A833XT26"/>
<dbReference type="GO" id="GO:0019903">
    <property type="term" value="F:protein phosphatase binding"/>
    <property type="evidence" value="ECO:0007669"/>
    <property type="project" value="InterPro"/>
</dbReference>
<evidence type="ECO:0000256" key="3">
    <source>
        <dbReference type="SAM" id="Phobius"/>
    </source>
</evidence>
<proteinExistence type="inferred from homology"/>
<sequence>MVRACWSSYQFIGTPSFILACKLKALKQDLKKWNLEVFGHIDNHKSILLEELEELEGKELLGDISEEVLLRKDMTVKRGKKLVALPIHTGRINYSLIALLILLFLYFPNLQLYNSYYVGDLLALLNVSSHEKILPTTYGELRPPLGKHRLKIVEFIAVLLKTANDAAENELVSTGTIRRVIDLFFEYPYNNSLHHHVESIVFSCLDSKNDSIANHLLRECNLIGKILQTDKESILSGDSNQPTIPAAGKRAPRVGNIGHIRRISNKLVQLGNSQSHIQAGLQVGYRKIVNGVNGKLLFCMSAMWLKTYSDGLVGMISSAMHVLNLCILF</sequence>
<name>A0A833XT26_JUGRE</name>
<dbReference type="Pfam" id="PF04499">
    <property type="entry name" value="SAPS"/>
    <property type="match status" value="1"/>
</dbReference>
<protein>
    <submittedName>
        <fullName evidence="4">Uncharacterized protein</fullName>
    </submittedName>
</protein>
<dbReference type="InterPro" id="IPR007587">
    <property type="entry name" value="SAPS"/>
</dbReference>
<dbReference type="PROSITE" id="PS51257">
    <property type="entry name" value="PROKAR_LIPOPROTEIN"/>
    <property type="match status" value="1"/>
</dbReference>
<evidence type="ECO:0000313" key="5">
    <source>
        <dbReference type="Proteomes" id="UP000619265"/>
    </source>
</evidence>
<evidence type="ECO:0000256" key="2">
    <source>
        <dbReference type="ARBA" id="ARBA00023306"/>
    </source>
</evidence>
<dbReference type="EMBL" id="LIHL02000005">
    <property type="protein sequence ID" value="KAF5470704.1"/>
    <property type="molecule type" value="Genomic_DNA"/>
</dbReference>
<evidence type="ECO:0000256" key="1">
    <source>
        <dbReference type="ARBA" id="ARBA00006180"/>
    </source>
</evidence>
<comment type="caution">
    <text evidence="4">The sequence shown here is derived from an EMBL/GenBank/DDBJ whole genome shotgun (WGS) entry which is preliminary data.</text>
</comment>
<reference evidence="4" key="1">
    <citation type="submission" date="2015-10" db="EMBL/GenBank/DDBJ databases">
        <authorList>
            <person name="Martinez-Garcia P.J."/>
            <person name="Crepeau M.W."/>
            <person name="Puiu D."/>
            <person name="Gonzalez-Ibeas D."/>
            <person name="Whalen J."/>
            <person name="Stevens K."/>
            <person name="Paul R."/>
            <person name="Butterfield T."/>
            <person name="Britton M."/>
            <person name="Reagan R."/>
            <person name="Chakraborty S."/>
            <person name="Walawage S.L."/>
            <person name="Vasquez-Gross H.A."/>
            <person name="Cardeno C."/>
            <person name="Famula R."/>
            <person name="Pratt K."/>
            <person name="Kuruganti S."/>
            <person name="Aradhya M.K."/>
            <person name="Leslie C.A."/>
            <person name="Dandekar A.M."/>
            <person name="Salzberg S.L."/>
            <person name="Wegrzyn J.L."/>
            <person name="Langley C.H."/>
            <person name="Neale D.B."/>
        </authorList>
    </citation>
    <scope>NUCLEOTIDE SEQUENCE</scope>
    <source>
        <tissue evidence="4">Leaves</tissue>
    </source>
</reference>
<gene>
    <name evidence="4" type="ORF">F2P56_011201</name>
</gene>
<dbReference type="PANTHER" id="PTHR12634:SF8">
    <property type="entry name" value="FIERY MOUNTAIN, ISOFORM D"/>
    <property type="match status" value="1"/>
</dbReference>
<feature type="transmembrane region" description="Helical" evidence="3">
    <location>
        <begin position="82"/>
        <end position="107"/>
    </location>
</feature>
<keyword evidence="2" id="KW-0131">Cell cycle</keyword>
<accession>A0A833XT26</accession>